<protein>
    <submittedName>
        <fullName evidence="2">Uncharacterized protein</fullName>
    </submittedName>
</protein>
<proteinExistence type="predicted"/>
<dbReference type="AlphaFoldDB" id="A0A151NV35"/>
<dbReference type="OrthoDB" id="9996891at2759"/>
<name>A0A151NV35_ALLMI</name>
<dbReference type="KEGG" id="amj:102569672"/>
<comment type="caution">
    <text evidence="2">The sequence shown here is derived from an EMBL/GenBank/DDBJ whole genome shotgun (WGS) entry which is preliminary data.</text>
</comment>
<evidence type="ECO:0000313" key="2">
    <source>
        <dbReference type="EMBL" id="KYO40648.1"/>
    </source>
</evidence>
<dbReference type="eggNOG" id="ENOG502T52D">
    <property type="taxonomic scope" value="Eukaryota"/>
</dbReference>
<keyword evidence="3" id="KW-1185">Reference proteome</keyword>
<dbReference type="EMBL" id="AKHW03001922">
    <property type="protein sequence ID" value="KYO40648.1"/>
    <property type="molecule type" value="Genomic_DNA"/>
</dbReference>
<sequence length="223" mass="25505">MYHYGFVPSECYPSRIQPSPYAYLPPGPGRLADVPSSTPFPPVQLPSFYSQPFTLVVGRNGYPDCAGNQVEYHHIYSPNPYFHPYPFWSVPQVTAPWPLHNPYPAYNPHQGPEQGQDGWPEGFTMRAELQWGKLGKVFGPRRVLPEFVKDDLRRVYGTYPKTDVTITYRNGEFLVKGDPKVGEQEYTVEKRVIQRAPTPSASEVDDSSEEQDRNRKKKKKSKP</sequence>
<dbReference type="PhylomeDB" id="A0A151NV35"/>
<feature type="compositionally biased region" description="Basic residues" evidence="1">
    <location>
        <begin position="214"/>
        <end position="223"/>
    </location>
</feature>
<evidence type="ECO:0000256" key="1">
    <source>
        <dbReference type="SAM" id="MobiDB-lite"/>
    </source>
</evidence>
<gene>
    <name evidence="2" type="ORF">Y1Q_0009649</name>
</gene>
<feature type="region of interest" description="Disordered" evidence="1">
    <location>
        <begin position="190"/>
        <end position="223"/>
    </location>
</feature>
<accession>A0A151NV35</accession>
<reference evidence="2 3" key="1">
    <citation type="journal article" date="2012" name="Genome Biol.">
        <title>Sequencing three crocodilian genomes to illuminate the evolution of archosaurs and amniotes.</title>
        <authorList>
            <person name="St John J.A."/>
            <person name="Braun E.L."/>
            <person name="Isberg S.R."/>
            <person name="Miles L.G."/>
            <person name="Chong A.Y."/>
            <person name="Gongora J."/>
            <person name="Dalzell P."/>
            <person name="Moran C."/>
            <person name="Bed'hom B."/>
            <person name="Abzhanov A."/>
            <person name="Burgess S.C."/>
            <person name="Cooksey A.M."/>
            <person name="Castoe T.A."/>
            <person name="Crawford N.G."/>
            <person name="Densmore L.D."/>
            <person name="Drew J.C."/>
            <person name="Edwards S.V."/>
            <person name="Faircloth B.C."/>
            <person name="Fujita M.K."/>
            <person name="Greenwold M.J."/>
            <person name="Hoffmann F.G."/>
            <person name="Howard J.M."/>
            <person name="Iguchi T."/>
            <person name="Janes D.E."/>
            <person name="Khan S.Y."/>
            <person name="Kohno S."/>
            <person name="de Koning A.J."/>
            <person name="Lance S.L."/>
            <person name="McCarthy F.M."/>
            <person name="McCormack J.E."/>
            <person name="Merchant M.E."/>
            <person name="Peterson D.G."/>
            <person name="Pollock D.D."/>
            <person name="Pourmand N."/>
            <person name="Raney B.J."/>
            <person name="Roessler K.A."/>
            <person name="Sanford J.R."/>
            <person name="Sawyer R.H."/>
            <person name="Schmidt C.J."/>
            <person name="Triplett E.W."/>
            <person name="Tuberville T.D."/>
            <person name="Venegas-Anaya M."/>
            <person name="Howard J.T."/>
            <person name="Jarvis E.D."/>
            <person name="Guillette L.J.Jr."/>
            <person name="Glenn T.C."/>
            <person name="Green R.E."/>
            <person name="Ray D.A."/>
        </authorList>
    </citation>
    <scope>NUCLEOTIDE SEQUENCE [LARGE SCALE GENOMIC DNA]</scope>
    <source>
        <strain evidence="2">KSC_2009_1</strain>
    </source>
</reference>
<organism evidence="2 3">
    <name type="scientific">Alligator mississippiensis</name>
    <name type="common">American alligator</name>
    <dbReference type="NCBI Taxonomy" id="8496"/>
    <lineage>
        <taxon>Eukaryota</taxon>
        <taxon>Metazoa</taxon>
        <taxon>Chordata</taxon>
        <taxon>Craniata</taxon>
        <taxon>Vertebrata</taxon>
        <taxon>Euteleostomi</taxon>
        <taxon>Archelosauria</taxon>
        <taxon>Archosauria</taxon>
        <taxon>Crocodylia</taxon>
        <taxon>Alligatoridae</taxon>
        <taxon>Alligatorinae</taxon>
        <taxon>Alligator</taxon>
    </lineage>
</organism>
<dbReference type="Proteomes" id="UP000050525">
    <property type="component" value="Unassembled WGS sequence"/>
</dbReference>
<evidence type="ECO:0000313" key="3">
    <source>
        <dbReference type="Proteomes" id="UP000050525"/>
    </source>
</evidence>